<dbReference type="InterPro" id="IPR023393">
    <property type="entry name" value="START-like_dom_sf"/>
</dbReference>
<dbReference type="Pfam" id="PF10604">
    <property type="entry name" value="Polyketide_cyc2"/>
    <property type="match status" value="1"/>
</dbReference>
<evidence type="ECO:0000313" key="2">
    <source>
        <dbReference type="Proteomes" id="UP001144280"/>
    </source>
</evidence>
<dbReference type="PANTHER" id="PTHR36166:SF1">
    <property type="entry name" value="SRPBCC DOMAIN-CONTAINING PROTEIN"/>
    <property type="match status" value="1"/>
</dbReference>
<dbReference type="Proteomes" id="UP001144280">
    <property type="component" value="Unassembled WGS sequence"/>
</dbReference>
<evidence type="ECO:0000313" key="1">
    <source>
        <dbReference type="EMBL" id="GLI02402.1"/>
    </source>
</evidence>
<dbReference type="EMBL" id="BSDI01000061">
    <property type="protein sequence ID" value="GLI02402.1"/>
    <property type="molecule type" value="Genomic_DNA"/>
</dbReference>
<evidence type="ECO:0008006" key="3">
    <source>
        <dbReference type="Google" id="ProtNLM"/>
    </source>
</evidence>
<proteinExistence type="predicted"/>
<protein>
    <recommendedName>
        <fullName evidence="3">Polyketide cyclase</fullName>
    </recommendedName>
</protein>
<keyword evidence="2" id="KW-1185">Reference proteome</keyword>
<accession>A0ABQ5R6M0</accession>
<dbReference type="CDD" id="cd07822">
    <property type="entry name" value="SRPBCC_4"/>
    <property type="match status" value="1"/>
</dbReference>
<name>A0ABQ5R6M0_9ACTN</name>
<comment type="caution">
    <text evidence="1">The sequence shown here is derived from an EMBL/GenBank/DDBJ whole genome shotgun (WGS) entry which is preliminary data.</text>
</comment>
<dbReference type="RefSeq" id="WP_281903896.1">
    <property type="nucleotide sequence ID" value="NZ_BSDI01000061.1"/>
</dbReference>
<organism evidence="1 2">
    <name type="scientific">Phytohabitans aurantiacus</name>
    <dbReference type="NCBI Taxonomy" id="3016789"/>
    <lineage>
        <taxon>Bacteria</taxon>
        <taxon>Bacillati</taxon>
        <taxon>Actinomycetota</taxon>
        <taxon>Actinomycetes</taxon>
        <taxon>Micromonosporales</taxon>
        <taxon>Micromonosporaceae</taxon>
    </lineage>
</organism>
<sequence length="144" mass="16632">MKELRTEIEIRATPEKVWAIFTDFASYPLWNPFIRKFEGTPAPGERVAITLRLGRRMVNLRPTVTVMIAPRRLYWLARQFLPHLFDVERRFVLEPVGPSGCRFIQSETGSGVLAPLLMPLLRRQILDGYRRLGVALKERVEQAG</sequence>
<dbReference type="PANTHER" id="PTHR36166">
    <property type="entry name" value="CHROMOSOME 9, WHOLE GENOME SHOTGUN SEQUENCE"/>
    <property type="match status" value="1"/>
</dbReference>
<dbReference type="SUPFAM" id="SSF55961">
    <property type="entry name" value="Bet v1-like"/>
    <property type="match status" value="1"/>
</dbReference>
<reference evidence="1" key="1">
    <citation type="submission" date="2022-12" db="EMBL/GenBank/DDBJ databases">
        <title>New Phytohabitans aurantiacus sp. RD004123 nov., an actinomycete isolated from soil.</title>
        <authorList>
            <person name="Triningsih D.W."/>
            <person name="Harunari E."/>
            <person name="Igarashi Y."/>
        </authorList>
    </citation>
    <scope>NUCLEOTIDE SEQUENCE</scope>
    <source>
        <strain evidence="1">RD004123</strain>
    </source>
</reference>
<dbReference type="InterPro" id="IPR019587">
    <property type="entry name" value="Polyketide_cyclase/dehydratase"/>
</dbReference>
<dbReference type="Gene3D" id="3.30.530.20">
    <property type="match status" value="1"/>
</dbReference>
<gene>
    <name evidence="1" type="ORF">Pa4123_76800</name>
</gene>